<dbReference type="SUPFAM" id="SSF51735">
    <property type="entry name" value="NAD(P)-binding Rossmann-fold domains"/>
    <property type="match status" value="1"/>
</dbReference>
<gene>
    <name evidence="3" type="ORF">MM59RIKEN_28250</name>
</gene>
<evidence type="ECO:0000313" key="3">
    <source>
        <dbReference type="EMBL" id="BCK85506.1"/>
    </source>
</evidence>
<dbReference type="GO" id="GO:0008206">
    <property type="term" value="P:bile acid metabolic process"/>
    <property type="evidence" value="ECO:0007669"/>
    <property type="project" value="UniProtKB-ARBA"/>
</dbReference>
<dbReference type="Pfam" id="PF13561">
    <property type="entry name" value="adh_short_C2"/>
    <property type="match status" value="1"/>
</dbReference>
<dbReference type="PRINTS" id="PR00081">
    <property type="entry name" value="GDHRDH"/>
</dbReference>
<dbReference type="KEGG" id="pfaa:MM59RIKEN_28250"/>
<evidence type="ECO:0000256" key="1">
    <source>
        <dbReference type="ARBA" id="ARBA00006484"/>
    </source>
</evidence>
<dbReference type="Gene3D" id="3.40.50.720">
    <property type="entry name" value="NAD(P)-binding Rossmann-like Domain"/>
    <property type="match status" value="1"/>
</dbReference>
<sequence length="259" mass="28352">MMRFDKFDLTGRVALCAGGSSGLGLQFAKAMASAGADVAIVARRTDRLEENAREIEAEYGVHCYPHDLDLTKPDTITKGVEDIVEHYGKIDILVNSAGIPCRNVAETQSYEDWMLVMDSDLNGPFWLMHECVRLSMKERRYGKIINVASIHAFVSRLGYNTNAYCAAKGGLLMLTKSLAQEWAKYNITVNGIAPGYFPSELTGAYIDTPAFKKVCEDYSPMGRPGITGEMDGLCIYLASDASSFTTGQMIAVDGGWLTI</sequence>
<dbReference type="AlphaFoldDB" id="A0A810QI38"/>
<dbReference type="Proteomes" id="UP000679848">
    <property type="component" value="Chromosome"/>
</dbReference>
<dbReference type="PANTHER" id="PTHR42760">
    <property type="entry name" value="SHORT-CHAIN DEHYDROGENASES/REDUCTASES FAMILY MEMBER"/>
    <property type="match status" value="1"/>
</dbReference>
<dbReference type="GO" id="GO:0048038">
    <property type="term" value="F:quinone binding"/>
    <property type="evidence" value="ECO:0007669"/>
    <property type="project" value="TreeGrafter"/>
</dbReference>
<dbReference type="InterPro" id="IPR036291">
    <property type="entry name" value="NAD(P)-bd_dom_sf"/>
</dbReference>
<dbReference type="PRINTS" id="PR00080">
    <property type="entry name" value="SDRFAMILY"/>
</dbReference>
<name>A0A810QI38_9FIRM</name>
<proteinExistence type="inferred from homology"/>
<dbReference type="FunFam" id="3.40.50.720:FF:000084">
    <property type="entry name" value="Short-chain dehydrogenase reductase"/>
    <property type="match status" value="1"/>
</dbReference>
<dbReference type="InterPro" id="IPR002347">
    <property type="entry name" value="SDR_fam"/>
</dbReference>
<dbReference type="PANTHER" id="PTHR42760:SF133">
    <property type="entry name" value="3-OXOACYL-[ACYL-CARRIER-PROTEIN] REDUCTASE"/>
    <property type="match status" value="1"/>
</dbReference>
<evidence type="ECO:0000313" key="4">
    <source>
        <dbReference type="Proteomes" id="UP000679848"/>
    </source>
</evidence>
<dbReference type="GO" id="GO:0016616">
    <property type="term" value="F:oxidoreductase activity, acting on the CH-OH group of donors, NAD or NADP as acceptor"/>
    <property type="evidence" value="ECO:0007669"/>
    <property type="project" value="TreeGrafter"/>
</dbReference>
<organism evidence="3 4">
    <name type="scientific">Pusillibacter faecalis</name>
    <dbReference type="NCBI Taxonomy" id="2714358"/>
    <lineage>
        <taxon>Bacteria</taxon>
        <taxon>Bacillati</taxon>
        <taxon>Bacillota</taxon>
        <taxon>Clostridia</taxon>
        <taxon>Eubacteriales</taxon>
        <taxon>Oscillospiraceae</taxon>
        <taxon>Pusillibacter</taxon>
    </lineage>
</organism>
<comment type="similarity">
    <text evidence="1">Belongs to the short-chain dehydrogenases/reductases (SDR) family.</text>
</comment>
<dbReference type="EMBL" id="AP023420">
    <property type="protein sequence ID" value="BCK85506.1"/>
    <property type="molecule type" value="Genomic_DNA"/>
</dbReference>
<keyword evidence="4" id="KW-1185">Reference proteome</keyword>
<dbReference type="GO" id="GO:0006633">
    <property type="term" value="P:fatty acid biosynthetic process"/>
    <property type="evidence" value="ECO:0007669"/>
    <property type="project" value="TreeGrafter"/>
</dbReference>
<accession>A0A810QI38</accession>
<keyword evidence="2" id="KW-0560">Oxidoreductase</keyword>
<evidence type="ECO:0000256" key="2">
    <source>
        <dbReference type="ARBA" id="ARBA00023002"/>
    </source>
</evidence>
<protein>
    <submittedName>
        <fullName evidence="3">Short-chain dehydrogenase</fullName>
    </submittedName>
</protein>
<reference evidence="3" key="1">
    <citation type="submission" date="2020-09" db="EMBL/GenBank/DDBJ databases">
        <title>New species isolated from human feces.</title>
        <authorList>
            <person name="Kitahara M."/>
            <person name="Shigeno Y."/>
            <person name="Shime M."/>
            <person name="Matsumoto Y."/>
            <person name="Nakamura S."/>
            <person name="Motooka D."/>
            <person name="Fukuoka S."/>
            <person name="Nishikawa H."/>
            <person name="Benno Y."/>
        </authorList>
    </citation>
    <scope>NUCLEOTIDE SEQUENCE</scope>
    <source>
        <strain evidence="3">MM59</strain>
    </source>
</reference>